<dbReference type="EMBL" id="REGN01003371">
    <property type="protein sequence ID" value="RNA22955.1"/>
    <property type="molecule type" value="Genomic_DNA"/>
</dbReference>
<gene>
    <name evidence="1" type="ORF">BpHYR1_007704</name>
</gene>
<name>A0A3M7RI40_BRAPC</name>
<sequence length="29" mass="3444">MTIFEVFEQNGCEIINKKKYGHPISKKNF</sequence>
<proteinExistence type="predicted"/>
<accession>A0A3M7RI40</accession>
<dbReference type="AlphaFoldDB" id="A0A3M7RI40"/>
<protein>
    <submittedName>
        <fullName evidence="1">Uncharacterized protein</fullName>
    </submittedName>
</protein>
<dbReference type="Proteomes" id="UP000276133">
    <property type="component" value="Unassembled WGS sequence"/>
</dbReference>
<evidence type="ECO:0000313" key="1">
    <source>
        <dbReference type="EMBL" id="RNA22955.1"/>
    </source>
</evidence>
<comment type="caution">
    <text evidence="1">The sequence shown here is derived from an EMBL/GenBank/DDBJ whole genome shotgun (WGS) entry which is preliminary data.</text>
</comment>
<organism evidence="1 2">
    <name type="scientific">Brachionus plicatilis</name>
    <name type="common">Marine rotifer</name>
    <name type="synonym">Brachionus muelleri</name>
    <dbReference type="NCBI Taxonomy" id="10195"/>
    <lineage>
        <taxon>Eukaryota</taxon>
        <taxon>Metazoa</taxon>
        <taxon>Spiralia</taxon>
        <taxon>Gnathifera</taxon>
        <taxon>Rotifera</taxon>
        <taxon>Eurotatoria</taxon>
        <taxon>Monogononta</taxon>
        <taxon>Pseudotrocha</taxon>
        <taxon>Ploima</taxon>
        <taxon>Brachionidae</taxon>
        <taxon>Brachionus</taxon>
    </lineage>
</organism>
<keyword evidence="2" id="KW-1185">Reference proteome</keyword>
<evidence type="ECO:0000313" key="2">
    <source>
        <dbReference type="Proteomes" id="UP000276133"/>
    </source>
</evidence>
<reference evidence="1 2" key="1">
    <citation type="journal article" date="2018" name="Sci. Rep.">
        <title>Genomic signatures of local adaptation to the degree of environmental predictability in rotifers.</title>
        <authorList>
            <person name="Franch-Gras L."/>
            <person name="Hahn C."/>
            <person name="Garcia-Roger E.M."/>
            <person name="Carmona M.J."/>
            <person name="Serra M."/>
            <person name="Gomez A."/>
        </authorList>
    </citation>
    <scope>NUCLEOTIDE SEQUENCE [LARGE SCALE GENOMIC DNA]</scope>
    <source>
        <strain evidence="1">HYR1</strain>
    </source>
</reference>